<evidence type="ECO:0000256" key="1">
    <source>
        <dbReference type="SAM" id="SignalP"/>
    </source>
</evidence>
<evidence type="ECO:0000313" key="2">
    <source>
        <dbReference type="EMBL" id="MDT2597553.1"/>
    </source>
</evidence>
<evidence type="ECO:0000313" key="3">
    <source>
        <dbReference type="Proteomes" id="UP001256547"/>
    </source>
</evidence>
<protein>
    <submittedName>
        <fullName evidence="2">Transposase</fullName>
    </submittedName>
</protein>
<accession>A0ABU3ERR7</accession>
<comment type="caution">
    <text evidence="2">The sequence shown here is derived from an EMBL/GenBank/DDBJ whole genome shotgun (WGS) entry which is preliminary data.</text>
</comment>
<dbReference type="RefSeq" id="WP_311924862.1">
    <property type="nucleotide sequence ID" value="NZ_JARPYR010000025.1"/>
</dbReference>
<keyword evidence="3" id="KW-1185">Reference proteome</keyword>
<feature type="signal peptide" evidence="1">
    <location>
        <begin position="1"/>
        <end position="23"/>
    </location>
</feature>
<sequence>MKNYWRVSTLLLVLLVFVGCSNDKEVSSGESPTNQSTSQPKIENISKDLTLYEIFNIGENSKFVSGGVAFYHLLNVGFESISWTYFSRDCYGMVILKLTEKISGFEKGNFSMKRKHYSKEFKFQAVSLILTDKHPVRFISKQLD</sequence>
<gene>
    <name evidence="2" type="ORF">P7D39_11120</name>
</gene>
<dbReference type="PROSITE" id="PS51257">
    <property type="entry name" value="PROKAR_LIPOPROTEIN"/>
    <property type="match status" value="1"/>
</dbReference>
<organism evidence="2 3">
    <name type="scientific">Enterococcus dongliensis</name>
    <dbReference type="NCBI Taxonomy" id="2559925"/>
    <lineage>
        <taxon>Bacteria</taxon>
        <taxon>Bacillati</taxon>
        <taxon>Bacillota</taxon>
        <taxon>Bacilli</taxon>
        <taxon>Lactobacillales</taxon>
        <taxon>Enterococcaceae</taxon>
        <taxon>Enterococcus</taxon>
    </lineage>
</organism>
<dbReference type="EMBL" id="JARPYR010000025">
    <property type="protein sequence ID" value="MDT2597553.1"/>
    <property type="molecule type" value="Genomic_DNA"/>
</dbReference>
<reference evidence="2 3" key="1">
    <citation type="submission" date="2023-03" db="EMBL/GenBank/DDBJ databases">
        <authorList>
            <person name="Shen W."/>
            <person name="Cai J."/>
        </authorList>
    </citation>
    <scope>NUCLEOTIDE SEQUENCE [LARGE SCALE GENOMIC DNA]</scope>
    <source>
        <strain evidence="2 3">P72-2</strain>
    </source>
</reference>
<name>A0ABU3ERR7_9ENTE</name>
<dbReference type="Proteomes" id="UP001256547">
    <property type="component" value="Unassembled WGS sequence"/>
</dbReference>
<feature type="chain" id="PRO_5045804004" evidence="1">
    <location>
        <begin position="24"/>
        <end position="144"/>
    </location>
</feature>
<proteinExistence type="predicted"/>
<feature type="non-terminal residue" evidence="2">
    <location>
        <position position="144"/>
    </location>
</feature>
<keyword evidence="1" id="KW-0732">Signal</keyword>